<evidence type="ECO:0000313" key="2">
    <source>
        <dbReference type="EMBL" id="GAA0514072.1"/>
    </source>
</evidence>
<dbReference type="RefSeq" id="WP_188989348.1">
    <property type="nucleotide sequence ID" value="NZ_BAAAHC010000006.1"/>
</dbReference>
<dbReference type="EMBL" id="BMMT01000013">
    <property type="protein sequence ID" value="GGI96321.1"/>
    <property type="molecule type" value="Genomic_DNA"/>
</dbReference>
<evidence type="ECO:0000256" key="1">
    <source>
        <dbReference type="SAM" id="MobiDB-lite"/>
    </source>
</evidence>
<feature type="compositionally biased region" description="Polar residues" evidence="1">
    <location>
        <begin position="90"/>
        <end position="107"/>
    </location>
</feature>
<evidence type="ECO:0000313" key="5">
    <source>
        <dbReference type="Proteomes" id="UP001500220"/>
    </source>
</evidence>
<protein>
    <submittedName>
        <fullName evidence="3">Uncharacterized protein</fullName>
    </submittedName>
</protein>
<sequence length="549" mass="60686">MQTARTVLELKIKERRQTLQEFAEYVERFAREHNEPGTLSVRHLQRLASGRGPNGQPLGQPRAATARLLERIFGLSINELLLPPDGPTSGGTVPNQLKDGSSPTEPGQANILGAGRRIPPSPAVQTPETRVDMSTSFVWLDEHVGWSPDTARRKVMARLRKLDIDDLLDLHSRRGRVRRSEIAHALSTYYRDGMPGYDVYRTRCGNREIRTSILTQPTWLDLACPLGEGSDRLTLRTAPGASTVCEEHAVNRLAEAAALGVRVANVPLYRLLSADVSKGAITGSVGVASFVEYAVTMDLLEKELMDAIGGTSLVLPHDVLPLRGTYLPNIASVLDLSSRLCAGGVLALCAVARPADPYRGGRDYALLIQQRSGHVLNAARRLAVIPKGFHQPMTDVGADAQLRTTLLREMEEELFGRSEVDNTIDTPRMAAPLHPGRLSEPMRWLMEDPTRMRMECTGFGLNLVSGNYEFACLVVIDDEEFWARYGGQVEANWESAGLRLYSSMDDHLVAKLIIDEAWSDEGLFALLQGVRRLRQVGDDRVNLPAVEWF</sequence>
<accession>A0A917NF67</accession>
<name>A0A917NF67_9PSEU</name>
<evidence type="ECO:0000313" key="4">
    <source>
        <dbReference type="Proteomes" id="UP000597989"/>
    </source>
</evidence>
<organism evidence="3 4">
    <name type="scientific">Saccharopolyspora thermophila</name>
    <dbReference type="NCBI Taxonomy" id="89367"/>
    <lineage>
        <taxon>Bacteria</taxon>
        <taxon>Bacillati</taxon>
        <taxon>Actinomycetota</taxon>
        <taxon>Actinomycetes</taxon>
        <taxon>Pseudonocardiales</taxon>
        <taxon>Pseudonocardiaceae</taxon>
        <taxon>Saccharopolyspora</taxon>
    </lineage>
</organism>
<comment type="caution">
    <text evidence="3">The sequence shown here is derived from an EMBL/GenBank/DDBJ whole genome shotgun (WGS) entry which is preliminary data.</text>
</comment>
<dbReference type="AlphaFoldDB" id="A0A917NF67"/>
<feature type="region of interest" description="Disordered" evidence="1">
    <location>
        <begin position="83"/>
        <end position="129"/>
    </location>
</feature>
<evidence type="ECO:0000313" key="3">
    <source>
        <dbReference type="EMBL" id="GGI96321.1"/>
    </source>
</evidence>
<reference evidence="3" key="3">
    <citation type="submission" date="2020-09" db="EMBL/GenBank/DDBJ databases">
        <authorList>
            <person name="Sun Q."/>
            <person name="Zhou Y."/>
        </authorList>
    </citation>
    <scope>NUCLEOTIDE SEQUENCE</scope>
    <source>
        <strain evidence="3">CGMCC 4.7206</strain>
    </source>
</reference>
<reference evidence="3 4" key="1">
    <citation type="journal article" date="2014" name="Int. J. Syst. Evol. Microbiol.">
        <title>Complete genome sequence of Corynebacterium casei LMG S-19264T (=DSM 44701T), isolated from a smear-ripened cheese.</title>
        <authorList>
            <consortium name="US DOE Joint Genome Institute (JGI-PGF)"/>
            <person name="Walter F."/>
            <person name="Albersmeier A."/>
            <person name="Kalinowski J."/>
            <person name="Ruckert C."/>
        </authorList>
    </citation>
    <scope>NUCLEOTIDE SEQUENCE [LARGE SCALE GENOMIC DNA]</scope>
    <source>
        <strain evidence="3 4">CGMCC 4.7206</strain>
    </source>
</reference>
<keyword evidence="5" id="KW-1185">Reference proteome</keyword>
<dbReference type="Proteomes" id="UP001500220">
    <property type="component" value="Unassembled WGS sequence"/>
</dbReference>
<reference evidence="2" key="4">
    <citation type="submission" date="2023-12" db="EMBL/GenBank/DDBJ databases">
        <authorList>
            <person name="Sun Q."/>
            <person name="Inoue M."/>
        </authorList>
    </citation>
    <scope>NUCLEOTIDE SEQUENCE</scope>
    <source>
        <strain evidence="2">JCM 10664</strain>
    </source>
</reference>
<gene>
    <name evidence="2" type="ORF">GCM10009545_15210</name>
    <name evidence="3" type="ORF">GCM10011581_36870</name>
</gene>
<reference evidence="2 5" key="2">
    <citation type="journal article" date="2019" name="Int. J. Syst. Evol. Microbiol.">
        <title>The Global Catalogue of Microorganisms (GCM) 10K type strain sequencing project: providing services to taxonomists for standard genome sequencing and annotation.</title>
        <authorList>
            <consortium name="The Broad Institute Genomics Platform"/>
            <consortium name="The Broad Institute Genome Sequencing Center for Infectious Disease"/>
            <person name="Wu L."/>
            <person name="Ma J."/>
        </authorList>
    </citation>
    <scope>NUCLEOTIDE SEQUENCE [LARGE SCALE GENOMIC DNA]</scope>
    <source>
        <strain evidence="2 5">JCM 10664</strain>
    </source>
</reference>
<dbReference type="EMBL" id="BAAAHC010000006">
    <property type="protein sequence ID" value="GAA0514072.1"/>
    <property type="molecule type" value="Genomic_DNA"/>
</dbReference>
<dbReference type="Proteomes" id="UP000597989">
    <property type="component" value="Unassembled WGS sequence"/>
</dbReference>
<proteinExistence type="predicted"/>